<dbReference type="Proteomes" id="UP001057291">
    <property type="component" value="Unassembled WGS sequence"/>
</dbReference>
<evidence type="ECO:0000313" key="3">
    <source>
        <dbReference type="EMBL" id="GIM47027.1"/>
    </source>
</evidence>
<name>A0AAV4LGS9_9BACL</name>
<feature type="coiled-coil region" evidence="1">
    <location>
        <begin position="2"/>
        <end position="43"/>
    </location>
</feature>
<evidence type="ECO:0000256" key="2">
    <source>
        <dbReference type="SAM" id="MobiDB-lite"/>
    </source>
</evidence>
<feature type="region of interest" description="Disordered" evidence="2">
    <location>
        <begin position="62"/>
        <end position="101"/>
    </location>
</feature>
<dbReference type="AlphaFoldDB" id="A0AAV4LGS9"/>
<dbReference type="EMBL" id="BOQE01000001">
    <property type="protein sequence ID" value="GIM47027.1"/>
    <property type="molecule type" value="Genomic_DNA"/>
</dbReference>
<reference evidence="3" key="1">
    <citation type="journal article" date="2023" name="Int. J. Syst. Evol. Microbiol.">
        <title>Collibacillus ludicampi gen. nov., sp. nov., a new soil bacterium of the family Alicyclobacillaceae.</title>
        <authorList>
            <person name="Jojima T."/>
            <person name="Ioku Y."/>
            <person name="Fukuta Y."/>
            <person name="Shirasaka N."/>
            <person name="Matsumura Y."/>
            <person name="Mori M."/>
        </authorList>
    </citation>
    <scope>NUCLEOTIDE SEQUENCE</scope>
    <source>
        <strain evidence="3">TP075</strain>
    </source>
</reference>
<gene>
    <name evidence="3" type="ORF">DNHGIG_25760</name>
</gene>
<feature type="compositionally biased region" description="Polar residues" evidence="2">
    <location>
        <begin position="87"/>
        <end position="101"/>
    </location>
</feature>
<organism evidence="3 4">
    <name type="scientific">Collibacillus ludicampi</name>
    <dbReference type="NCBI Taxonomy" id="2771369"/>
    <lineage>
        <taxon>Bacteria</taxon>
        <taxon>Bacillati</taxon>
        <taxon>Bacillota</taxon>
        <taxon>Bacilli</taxon>
        <taxon>Bacillales</taxon>
        <taxon>Alicyclobacillaceae</taxon>
        <taxon>Collibacillus</taxon>
    </lineage>
</organism>
<accession>A0AAV4LGS9</accession>
<dbReference type="RefSeq" id="WP_282200051.1">
    <property type="nucleotide sequence ID" value="NZ_BOQE01000001.1"/>
</dbReference>
<evidence type="ECO:0000313" key="4">
    <source>
        <dbReference type="Proteomes" id="UP001057291"/>
    </source>
</evidence>
<evidence type="ECO:0000256" key="1">
    <source>
        <dbReference type="SAM" id="Coils"/>
    </source>
</evidence>
<keyword evidence="4" id="KW-1185">Reference proteome</keyword>
<keyword evidence="1" id="KW-0175">Coiled coil</keyword>
<protein>
    <submittedName>
        <fullName evidence="3">Uncharacterized protein</fullName>
    </submittedName>
</protein>
<proteinExistence type="predicted"/>
<comment type="caution">
    <text evidence="3">The sequence shown here is derived from an EMBL/GenBank/DDBJ whole genome shotgun (WGS) entry which is preliminary data.</text>
</comment>
<sequence length="101" mass="11428">MAKNINQMIRELQDELNVKMQAIQQMEQEIMQKQQALQAMINDYNTQNIRLNTLKEVANLSASGELDFRPEETPAADTQGQEHQEEPAQTESAQPTPASQS</sequence>